<keyword evidence="8" id="KW-1185">Reference proteome</keyword>
<dbReference type="GO" id="GO:0005524">
    <property type="term" value="F:ATP binding"/>
    <property type="evidence" value="ECO:0007669"/>
    <property type="project" value="UniProtKB-KW"/>
</dbReference>
<evidence type="ECO:0000256" key="1">
    <source>
        <dbReference type="ARBA" id="ARBA00022527"/>
    </source>
</evidence>
<name>A0A917S1X5_9BACL</name>
<reference evidence="7" key="2">
    <citation type="submission" date="2020-09" db="EMBL/GenBank/DDBJ databases">
        <authorList>
            <person name="Sun Q."/>
            <person name="Ohkuma M."/>
        </authorList>
    </citation>
    <scope>NUCLEOTIDE SEQUENCE</scope>
    <source>
        <strain evidence="7">JCM 15325</strain>
    </source>
</reference>
<keyword evidence="4 7" id="KW-0418">Kinase</keyword>
<protein>
    <submittedName>
        <fullName evidence="7">Serine-protein kinase RsbW</fullName>
    </submittedName>
</protein>
<dbReference type="Proteomes" id="UP000654670">
    <property type="component" value="Unassembled WGS sequence"/>
</dbReference>
<keyword evidence="5" id="KW-0067">ATP-binding</keyword>
<dbReference type="GO" id="GO:0004674">
    <property type="term" value="F:protein serine/threonine kinase activity"/>
    <property type="evidence" value="ECO:0007669"/>
    <property type="project" value="UniProtKB-KW"/>
</dbReference>
<dbReference type="InterPro" id="IPR010193">
    <property type="entry name" value="RsbW"/>
</dbReference>
<dbReference type="PANTHER" id="PTHR35526">
    <property type="entry name" value="ANTI-SIGMA-F FACTOR RSBW-RELATED"/>
    <property type="match status" value="1"/>
</dbReference>
<comment type="caution">
    <text evidence="7">The sequence shown here is derived from an EMBL/GenBank/DDBJ whole genome shotgun (WGS) entry which is preliminary data.</text>
</comment>
<dbReference type="InterPro" id="IPR036890">
    <property type="entry name" value="HATPase_C_sf"/>
</dbReference>
<keyword evidence="1" id="KW-0723">Serine/threonine-protein kinase</keyword>
<organism evidence="7 8">
    <name type="scientific">Sporolactobacillus putidus</name>
    <dbReference type="NCBI Taxonomy" id="492735"/>
    <lineage>
        <taxon>Bacteria</taxon>
        <taxon>Bacillati</taxon>
        <taxon>Bacillota</taxon>
        <taxon>Bacilli</taxon>
        <taxon>Bacillales</taxon>
        <taxon>Sporolactobacillaceae</taxon>
        <taxon>Sporolactobacillus</taxon>
    </lineage>
</organism>
<reference evidence="7" key="1">
    <citation type="journal article" date="2014" name="Int. J. Syst. Evol. Microbiol.">
        <title>Complete genome sequence of Corynebacterium casei LMG S-19264T (=DSM 44701T), isolated from a smear-ripened cheese.</title>
        <authorList>
            <consortium name="US DOE Joint Genome Institute (JGI-PGF)"/>
            <person name="Walter F."/>
            <person name="Albersmeier A."/>
            <person name="Kalinowski J."/>
            <person name="Ruckert C."/>
        </authorList>
    </citation>
    <scope>NUCLEOTIDE SEQUENCE</scope>
    <source>
        <strain evidence="7">JCM 15325</strain>
    </source>
</reference>
<proteinExistence type="predicted"/>
<gene>
    <name evidence="7" type="primary">rsbW</name>
    <name evidence="7" type="ORF">GCM10007968_16330</name>
</gene>
<sequence length="160" mass="17268">MDKTVDVIKLTIPAKPEYVSIARLASSGAACRMGYSFDDIEDIKIAVSEACTNAVSHAYKHQSLGSIQIMIECRKHSLSITVIDTGTSFNLQKVLGELKPLDTSLSLSQVSEGGLGLFLIDSLMDEVTISGERGVVVKMIKFLKRDGVERSADKVSTATD</sequence>
<dbReference type="PANTHER" id="PTHR35526:SF9">
    <property type="entry name" value="SERINE-PROTEIN KINASE RSBW"/>
    <property type="match status" value="1"/>
</dbReference>
<dbReference type="RefSeq" id="WP_188802601.1">
    <property type="nucleotide sequence ID" value="NZ_BMOK01000005.1"/>
</dbReference>
<keyword evidence="3" id="KW-0547">Nucleotide-binding</keyword>
<dbReference type="GO" id="GO:0016989">
    <property type="term" value="F:sigma factor antagonist activity"/>
    <property type="evidence" value="ECO:0007669"/>
    <property type="project" value="InterPro"/>
</dbReference>
<evidence type="ECO:0000313" key="7">
    <source>
        <dbReference type="EMBL" id="GGL53003.1"/>
    </source>
</evidence>
<evidence type="ECO:0000256" key="4">
    <source>
        <dbReference type="ARBA" id="ARBA00022777"/>
    </source>
</evidence>
<dbReference type="NCBIfam" id="TIGR01924">
    <property type="entry name" value="rsbW_low_gc"/>
    <property type="match status" value="1"/>
</dbReference>
<dbReference type="NCBIfam" id="NF003144">
    <property type="entry name" value="PRK04069.1"/>
    <property type="match status" value="1"/>
</dbReference>
<feature type="domain" description="Histidine kinase/HSP90-like ATPase" evidence="6">
    <location>
        <begin position="12"/>
        <end position="141"/>
    </location>
</feature>
<evidence type="ECO:0000313" key="8">
    <source>
        <dbReference type="Proteomes" id="UP000654670"/>
    </source>
</evidence>
<dbReference type="AlphaFoldDB" id="A0A917S1X5"/>
<dbReference type="Pfam" id="PF13581">
    <property type="entry name" value="HATPase_c_2"/>
    <property type="match status" value="1"/>
</dbReference>
<keyword evidence="2" id="KW-0808">Transferase</keyword>
<dbReference type="Gene3D" id="3.30.565.10">
    <property type="entry name" value="Histidine kinase-like ATPase, C-terminal domain"/>
    <property type="match status" value="1"/>
</dbReference>
<dbReference type="CDD" id="cd16936">
    <property type="entry name" value="HATPase_RsbW-like"/>
    <property type="match status" value="1"/>
</dbReference>
<evidence type="ECO:0000256" key="3">
    <source>
        <dbReference type="ARBA" id="ARBA00022741"/>
    </source>
</evidence>
<dbReference type="InterPro" id="IPR003594">
    <property type="entry name" value="HATPase_dom"/>
</dbReference>
<evidence type="ECO:0000259" key="6">
    <source>
        <dbReference type="Pfam" id="PF13581"/>
    </source>
</evidence>
<dbReference type="SUPFAM" id="SSF55874">
    <property type="entry name" value="ATPase domain of HSP90 chaperone/DNA topoisomerase II/histidine kinase"/>
    <property type="match status" value="1"/>
</dbReference>
<accession>A0A917S1X5</accession>
<dbReference type="EMBL" id="BMOK01000005">
    <property type="protein sequence ID" value="GGL53003.1"/>
    <property type="molecule type" value="Genomic_DNA"/>
</dbReference>
<dbReference type="InterPro" id="IPR050267">
    <property type="entry name" value="Anti-sigma-factor_SerPK"/>
</dbReference>
<evidence type="ECO:0000256" key="5">
    <source>
        <dbReference type="ARBA" id="ARBA00022840"/>
    </source>
</evidence>
<evidence type="ECO:0000256" key="2">
    <source>
        <dbReference type="ARBA" id="ARBA00022679"/>
    </source>
</evidence>